<name>A0A1I1UZB8_9BACT</name>
<dbReference type="InterPro" id="IPR012338">
    <property type="entry name" value="Beta-lactam/transpept-like"/>
</dbReference>
<dbReference type="InterPro" id="IPR050789">
    <property type="entry name" value="Diverse_Enzym_Activities"/>
</dbReference>
<feature type="domain" description="Beta-lactamase-related" evidence="2">
    <location>
        <begin position="12"/>
        <end position="365"/>
    </location>
</feature>
<dbReference type="GO" id="GO:0016787">
    <property type="term" value="F:hydrolase activity"/>
    <property type="evidence" value="ECO:0007669"/>
    <property type="project" value="UniProtKB-KW"/>
</dbReference>
<dbReference type="AlphaFoldDB" id="A0A1I1UZB8"/>
<gene>
    <name evidence="3" type="ORF">SAMN02745121_01430</name>
</gene>
<dbReference type="Pfam" id="PF00144">
    <property type="entry name" value="Beta-lactamase"/>
    <property type="match status" value="1"/>
</dbReference>
<evidence type="ECO:0000259" key="2">
    <source>
        <dbReference type="Pfam" id="PF00144"/>
    </source>
</evidence>
<dbReference type="Gene3D" id="3.40.710.10">
    <property type="entry name" value="DD-peptidase/beta-lactamase superfamily"/>
    <property type="match status" value="1"/>
</dbReference>
<dbReference type="PANTHER" id="PTHR43283:SF11">
    <property type="entry name" value="BETA-LACTAMASE-RELATED DOMAIN-CONTAINING PROTEIN"/>
    <property type="match status" value="1"/>
</dbReference>
<dbReference type="InterPro" id="IPR001466">
    <property type="entry name" value="Beta-lactam-related"/>
</dbReference>
<protein>
    <submittedName>
        <fullName evidence="3">CubicO group peptidase, beta-lactamase class C family</fullName>
    </submittedName>
</protein>
<accession>A0A1I1UZB8</accession>
<reference evidence="4" key="1">
    <citation type="submission" date="2016-10" db="EMBL/GenBank/DDBJ databases">
        <authorList>
            <person name="Varghese N."/>
            <person name="Submissions S."/>
        </authorList>
    </citation>
    <scope>NUCLEOTIDE SEQUENCE [LARGE SCALE GENOMIC DNA]</scope>
    <source>
        <strain evidence="4">ATCC 25963</strain>
    </source>
</reference>
<sequence length="383" mass="41528">MREDPHRDLFDLLEHGVRAGVYPGCVALVWRDGAEVYHEAHGDLGSREGAPGYLRAVSRDTVYDLASLTKVLATTSLAALAVAEGRVELTTPVPADWDRACPGATLAHLLSHSSGLPAHREYFADLRPGRPERVLDRIAQTPPEYPLGSKAVYSDLGFMILGAWLERLYGQPLDRLFDNKIAWPLDLHRGDVPRLGFHRLLGARGPSSAQQHRVAPTEVYDPALHPDGVPSWFACRAPVRCAHYEVHDDNAFVMSGVAGHAGLFGDAAAALELARAWLECNLPGLDPATRDVFWTLSKVPGSTRQLGWDSPSPDGSGTAADVLSARASGHTGFTGTSLWIDPTPPDGRGPLIAILLSNRVHPTRNGPPILPIRQQFHRAAVRL</sequence>
<keyword evidence="4" id="KW-1185">Reference proteome</keyword>
<dbReference type="RefSeq" id="WP_096330184.1">
    <property type="nucleotide sequence ID" value="NZ_FOMX01000004.1"/>
</dbReference>
<organism evidence="3 4">
    <name type="scientific">Nannocystis exedens</name>
    <dbReference type="NCBI Taxonomy" id="54"/>
    <lineage>
        <taxon>Bacteria</taxon>
        <taxon>Pseudomonadati</taxon>
        <taxon>Myxococcota</taxon>
        <taxon>Polyangia</taxon>
        <taxon>Nannocystales</taxon>
        <taxon>Nannocystaceae</taxon>
        <taxon>Nannocystis</taxon>
    </lineage>
</organism>
<dbReference type="PANTHER" id="PTHR43283">
    <property type="entry name" value="BETA-LACTAMASE-RELATED"/>
    <property type="match status" value="1"/>
</dbReference>
<dbReference type="STRING" id="54.SAMN02745121_01430"/>
<evidence type="ECO:0000313" key="4">
    <source>
        <dbReference type="Proteomes" id="UP000199400"/>
    </source>
</evidence>
<dbReference type="SUPFAM" id="SSF56601">
    <property type="entry name" value="beta-lactamase/transpeptidase-like"/>
    <property type="match status" value="1"/>
</dbReference>
<evidence type="ECO:0000256" key="1">
    <source>
        <dbReference type="ARBA" id="ARBA00022801"/>
    </source>
</evidence>
<proteinExistence type="predicted"/>
<evidence type="ECO:0000313" key="3">
    <source>
        <dbReference type="EMBL" id="SFD76141.1"/>
    </source>
</evidence>
<dbReference type="EMBL" id="FOMX01000004">
    <property type="protein sequence ID" value="SFD76141.1"/>
    <property type="molecule type" value="Genomic_DNA"/>
</dbReference>
<dbReference type="Proteomes" id="UP000199400">
    <property type="component" value="Unassembled WGS sequence"/>
</dbReference>
<keyword evidence="1" id="KW-0378">Hydrolase</keyword>
<dbReference type="OrthoDB" id="9809635at2"/>